<reference evidence="2 3" key="1">
    <citation type="submission" date="2021-01" db="EMBL/GenBank/DDBJ databases">
        <title>Draft Genome Sequence and Polyhydroxyalkanoate Biosynthetic Potential of Jeongeupia naejangsanensis Type Strain DSM 24253.</title>
        <authorList>
            <person name="Turrini P."/>
            <person name="Artuso I."/>
            <person name="Lugli G.A."/>
            <person name="Frangipani E."/>
            <person name="Ventura M."/>
            <person name="Visca P."/>
        </authorList>
    </citation>
    <scope>NUCLEOTIDE SEQUENCE [LARGE SCALE GENOMIC DNA]</scope>
    <source>
        <strain evidence="2 3">DSM 24253</strain>
    </source>
</reference>
<dbReference type="InterPro" id="IPR027383">
    <property type="entry name" value="Znf_put"/>
</dbReference>
<dbReference type="Proteomes" id="UP000809431">
    <property type="component" value="Unassembled WGS sequence"/>
</dbReference>
<name>A0ABS2BNQ7_9NEIS</name>
<comment type="caution">
    <text evidence="2">The sequence shown here is derived from an EMBL/GenBank/DDBJ whole genome shotgun (WGS) entry which is preliminary data.</text>
</comment>
<feature type="domain" description="Putative zinc-finger" evidence="1">
    <location>
        <begin position="4"/>
        <end position="38"/>
    </location>
</feature>
<organism evidence="2 3">
    <name type="scientific">Jeongeupia naejangsanensis</name>
    <dbReference type="NCBI Taxonomy" id="613195"/>
    <lineage>
        <taxon>Bacteria</taxon>
        <taxon>Pseudomonadati</taxon>
        <taxon>Pseudomonadota</taxon>
        <taxon>Betaproteobacteria</taxon>
        <taxon>Neisseriales</taxon>
        <taxon>Chitinibacteraceae</taxon>
        <taxon>Jeongeupia</taxon>
    </lineage>
</organism>
<dbReference type="Pfam" id="PF13490">
    <property type="entry name" value="zf-HC2"/>
    <property type="match status" value="1"/>
</dbReference>
<evidence type="ECO:0000313" key="2">
    <source>
        <dbReference type="EMBL" id="MBM3117254.1"/>
    </source>
</evidence>
<accession>A0ABS2BNQ7</accession>
<dbReference type="EMBL" id="JAESND010000009">
    <property type="protein sequence ID" value="MBM3117254.1"/>
    <property type="molecule type" value="Genomic_DNA"/>
</dbReference>
<sequence>MANCKTVSKLLSDALDRPLSPHEWLVVHAHLPICSGCRNFRRQVQMLKQAGDRLRGGRLPEAPPADD</sequence>
<protein>
    <submittedName>
        <fullName evidence="2">Zf-HC2 domain-containing protein</fullName>
    </submittedName>
</protein>
<evidence type="ECO:0000313" key="3">
    <source>
        <dbReference type="Proteomes" id="UP000809431"/>
    </source>
</evidence>
<gene>
    <name evidence="2" type="ORF">JMJ54_15575</name>
</gene>
<keyword evidence="3" id="KW-1185">Reference proteome</keyword>
<evidence type="ECO:0000259" key="1">
    <source>
        <dbReference type="Pfam" id="PF13490"/>
    </source>
</evidence>
<dbReference type="RefSeq" id="WP_203539479.1">
    <property type="nucleotide sequence ID" value="NZ_JAESND010000009.1"/>
</dbReference>
<proteinExistence type="predicted"/>